<dbReference type="PANTHER" id="PTHR10177">
    <property type="entry name" value="CYCLINS"/>
    <property type="match status" value="1"/>
</dbReference>
<dbReference type="OrthoDB" id="5590282at2759"/>
<evidence type="ECO:0000313" key="8">
    <source>
        <dbReference type="Proteomes" id="UP000678499"/>
    </source>
</evidence>
<dbReference type="EMBL" id="OA882145">
    <property type="protein sequence ID" value="CAD7273220.1"/>
    <property type="molecule type" value="Genomic_DNA"/>
</dbReference>
<dbReference type="Proteomes" id="UP000678499">
    <property type="component" value="Unassembled WGS sequence"/>
</dbReference>
<protein>
    <submittedName>
        <fullName evidence="7">Uncharacterized protein</fullName>
    </submittedName>
</protein>
<dbReference type="SMART" id="SM01332">
    <property type="entry name" value="Cyclin_C"/>
    <property type="match status" value="1"/>
</dbReference>
<dbReference type="InterPro" id="IPR004367">
    <property type="entry name" value="Cyclin_C-dom"/>
</dbReference>
<proteinExistence type="inferred from homology"/>
<keyword evidence="8" id="KW-1185">Reference proteome</keyword>
<feature type="domain" description="Cyclin-like" evidence="5">
    <location>
        <begin position="193"/>
        <end position="278"/>
    </location>
</feature>
<evidence type="ECO:0000256" key="3">
    <source>
        <dbReference type="ARBA" id="ARBA00023306"/>
    </source>
</evidence>
<evidence type="ECO:0000259" key="6">
    <source>
        <dbReference type="SMART" id="SM01332"/>
    </source>
</evidence>
<evidence type="ECO:0000256" key="2">
    <source>
        <dbReference type="ARBA" id="ARBA00023127"/>
    </source>
</evidence>
<dbReference type="Pfam" id="PF00134">
    <property type="entry name" value="Cyclin_N"/>
    <property type="match status" value="1"/>
</dbReference>
<name>A0A7R9BDK5_9CRUS</name>
<feature type="domain" description="Cyclin C-terminal" evidence="6">
    <location>
        <begin position="287"/>
        <end position="417"/>
    </location>
</feature>
<dbReference type="FunFam" id="1.10.472.10:FF:000001">
    <property type="entry name" value="G2/mitotic-specific cyclin"/>
    <property type="match status" value="1"/>
</dbReference>
<dbReference type="EMBL" id="CAJPEX010000108">
    <property type="protein sequence ID" value="CAG0913372.1"/>
    <property type="molecule type" value="Genomic_DNA"/>
</dbReference>
<keyword evidence="3" id="KW-0131">Cell cycle</keyword>
<dbReference type="GO" id="GO:0051301">
    <property type="term" value="P:cell division"/>
    <property type="evidence" value="ECO:0007669"/>
    <property type="project" value="UniProtKB-KW"/>
</dbReference>
<dbReference type="SUPFAM" id="SSF47954">
    <property type="entry name" value="Cyclin-like"/>
    <property type="match status" value="2"/>
</dbReference>
<comment type="similarity">
    <text evidence="4">Belongs to the cyclin family.</text>
</comment>
<evidence type="ECO:0000256" key="4">
    <source>
        <dbReference type="RuleBase" id="RU000383"/>
    </source>
</evidence>
<evidence type="ECO:0000313" key="7">
    <source>
        <dbReference type="EMBL" id="CAD7273220.1"/>
    </source>
</evidence>
<dbReference type="Gene3D" id="1.10.472.10">
    <property type="entry name" value="Cyclin-like"/>
    <property type="match status" value="2"/>
</dbReference>
<dbReference type="SMART" id="SM00385">
    <property type="entry name" value="CYCLIN"/>
    <property type="match status" value="2"/>
</dbReference>
<evidence type="ECO:0000256" key="1">
    <source>
        <dbReference type="ARBA" id="ARBA00022618"/>
    </source>
</evidence>
<keyword evidence="2 4" id="KW-0195">Cyclin</keyword>
<feature type="domain" description="Cyclin-like" evidence="5">
    <location>
        <begin position="291"/>
        <end position="389"/>
    </location>
</feature>
<dbReference type="AlphaFoldDB" id="A0A7R9BDK5"/>
<dbReference type="Pfam" id="PF02984">
    <property type="entry name" value="Cyclin_C"/>
    <property type="match status" value="1"/>
</dbReference>
<reference evidence="7" key="1">
    <citation type="submission" date="2020-11" db="EMBL/GenBank/DDBJ databases">
        <authorList>
            <person name="Tran Van P."/>
        </authorList>
    </citation>
    <scope>NUCLEOTIDE SEQUENCE</scope>
</reference>
<organism evidence="7">
    <name type="scientific">Notodromas monacha</name>
    <dbReference type="NCBI Taxonomy" id="399045"/>
    <lineage>
        <taxon>Eukaryota</taxon>
        <taxon>Metazoa</taxon>
        <taxon>Ecdysozoa</taxon>
        <taxon>Arthropoda</taxon>
        <taxon>Crustacea</taxon>
        <taxon>Oligostraca</taxon>
        <taxon>Ostracoda</taxon>
        <taxon>Podocopa</taxon>
        <taxon>Podocopida</taxon>
        <taxon>Cypridocopina</taxon>
        <taxon>Cypridoidea</taxon>
        <taxon>Cyprididae</taxon>
        <taxon>Notodromas</taxon>
    </lineage>
</organism>
<dbReference type="InterPro" id="IPR036915">
    <property type="entry name" value="Cyclin-like_sf"/>
</dbReference>
<gene>
    <name evidence="7" type="ORF">NMOB1V02_LOCUS1119</name>
</gene>
<accession>A0A7R9BDK5</accession>
<dbReference type="InterPro" id="IPR013763">
    <property type="entry name" value="Cyclin-like_dom"/>
</dbReference>
<sequence>MATRRPLIVNNRMSMIPTRARLDENHKVLKNSVIGQENGPAGKGVSTKVAVKGSGVTTRHGLIALDKNVGIGSQPNVLQKKKVVSTPEKPEFIKSSATAVTVTPSPSTKVETNTRFAPDSYASINLKDFFKEEELNSLEDPDRYDHDAECALSVYAKDVVKYQLQLEERFRISTNYLSGHDHITPESRRTLMNWLGQLQKQYRLLSETFSIAQYILDGYVSKERRLPVNKYQLVGITALLIASKYEEITPPTVEDLVNLSQNACTVRDVHAMERSMLQSLDFMLQRPPPIAFLRRISKVSDVDTETHALAKYFVELSSFEYWLVGVRPSKIAAASLFLSLTLWESRDQEFSLKQLDEEAAKLWSVQTAVEIGYPAEAVKPVAYELCLVVLDAHKKYEVIYKKYASSRFLSVSREPFLDSPLVRLWASRATLVKTKPSLSSSRPKATNIRRTAASTAVSSAGIGSNRPPFRV</sequence>
<evidence type="ECO:0000259" key="5">
    <source>
        <dbReference type="SMART" id="SM00385"/>
    </source>
</evidence>
<dbReference type="InterPro" id="IPR039361">
    <property type="entry name" value="Cyclin"/>
</dbReference>
<keyword evidence="1" id="KW-0132">Cell division</keyword>
<dbReference type="InterPro" id="IPR006671">
    <property type="entry name" value="Cyclin_N"/>
</dbReference>